<feature type="transmembrane region" description="Helical" evidence="1">
    <location>
        <begin position="20"/>
        <end position="41"/>
    </location>
</feature>
<reference evidence="3" key="1">
    <citation type="journal article" date="2019" name="Int. J. Syst. Evol. Microbiol.">
        <title>The Global Catalogue of Microorganisms (GCM) 10K type strain sequencing project: providing services to taxonomists for standard genome sequencing and annotation.</title>
        <authorList>
            <consortium name="The Broad Institute Genomics Platform"/>
            <consortium name="The Broad Institute Genome Sequencing Center for Infectious Disease"/>
            <person name="Wu L."/>
            <person name="Ma J."/>
        </authorList>
    </citation>
    <scope>NUCLEOTIDE SEQUENCE [LARGE SCALE GENOMIC DNA]</scope>
    <source>
        <strain evidence="3">CCUG 54356</strain>
    </source>
</reference>
<feature type="transmembrane region" description="Helical" evidence="1">
    <location>
        <begin position="138"/>
        <end position="160"/>
    </location>
</feature>
<evidence type="ECO:0000313" key="3">
    <source>
        <dbReference type="Proteomes" id="UP001597264"/>
    </source>
</evidence>
<organism evidence="2 3">
    <name type="scientific">Microbulbifer celer</name>
    <dbReference type="NCBI Taxonomy" id="435905"/>
    <lineage>
        <taxon>Bacteria</taxon>
        <taxon>Pseudomonadati</taxon>
        <taxon>Pseudomonadota</taxon>
        <taxon>Gammaproteobacteria</taxon>
        <taxon>Cellvibrionales</taxon>
        <taxon>Microbulbiferaceae</taxon>
        <taxon>Microbulbifer</taxon>
    </lineage>
</organism>
<dbReference type="Pfam" id="PF11086">
    <property type="entry name" value="DUF2878"/>
    <property type="match status" value="1"/>
</dbReference>
<evidence type="ECO:0000313" key="2">
    <source>
        <dbReference type="EMBL" id="MFD1215103.1"/>
    </source>
</evidence>
<keyword evidence="1" id="KW-0812">Transmembrane</keyword>
<dbReference type="EMBL" id="JBHTLR010000003">
    <property type="protein sequence ID" value="MFD1215103.1"/>
    <property type="molecule type" value="Genomic_DNA"/>
</dbReference>
<keyword evidence="1" id="KW-1133">Transmembrane helix</keyword>
<sequence length="174" mass="19644">MTSKKLVNFLLFVAGWWTALLFGNAPALIALFTVLMLHFVLWRDVRDIFLVLSFIFIGFGIEWAFMAADVHHYRTNLPPAWSICIWAMLATVVRHFLSPVIKRPFFAAILSAVAAPAFYCNSVYFAPLDWGRPVWQCLLVIALVWSLLAAFISGVLVPLLESDTRGRQSVPESQ</sequence>
<protein>
    <submittedName>
        <fullName evidence="2">DUF2878 domain-containing protein</fullName>
    </submittedName>
</protein>
<accession>A0ABW3U2S3</accession>
<evidence type="ECO:0000256" key="1">
    <source>
        <dbReference type="SAM" id="Phobius"/>
    </source>
</evidence>
<feature type="transmembrane region" description="Helical" evidence="1">
    <location>
        <begin position="80"/>
        <end position="97"/>
    </location>
</feature>
<feature type="transmembrane region" description="Helical" evidence="1">
    <location>
        <begin position="48"/>
        <end position="68"/>
    </location>
</feature>
<name>A0ABW3U2S3_9GAMM</name>
<gene>
    <name evidence="2" type="ORF">ACFQ2X_00700</name>
</gene>
<comment type="caution">
    <text evidence="2">The sequence shown here is derived from an EMBL/GenBank/DDBJ whole genome shotgun (WGS) entry which is preliminary data.</text>
</comment>
<proteinExistence type="predicted"/>
<dbReference type="Proteomes" id="UP001597264">
    <property type="component" value="Unassembled WGS sequence"/>
</dbReference>
<keyword evidence="1" id="KW-0472">Membrane</keyword>
<feature type="transmembrane region" description="Helical" evidence="1">
    <location>
        <begin position="104"/>
        <end position="126"/>
    </location>
</feature>
<keyword evidence="3" id="KW-1185">Reference proteome</keyword>
<dbReference type="InterPro" id="IPR021306">
    <property type="entry name" value="DUF2878"/>
</dbReference>
<dbReference type="RefSeq" id="WP_230435420.1">
    <property type="nucleotide sequence ID" value="NZ_CP087715.1"/>
</dbReference>